<accession>Q2SI98</accession>
<dbReference type="InterPro" id="IPR012675">
    <property type="entry name" value="Beta-grasp_dom_sf"/>
</dbReference>
<dbReference type="KEGG" id="hch:HCH_02849"/>
<dbReference type="STRING" id="349521.HCH_02849"/>
<dbReference type="Gene3D" id="3.10.20.30">
    <property type="match status" value="1"/>
</dbReference>
<dbReference type="HOGENOM" id="CLU_114601_1_0_6"/>
<protein>
    <submittedName>
        <fullName evidence="1">Molybdopterin converting factor, small subunit</fullName>
    </submittedName>
</protein>
<sequence length="96" mass="10573">MSITIHIPTVLRPLTGDQKRIEGGGENVREVIENMESHYPGIQERLMADGKVHRFLNIYVNDDDIRFADNLDTPVRTGDSITILPAVAGGCGDRLG</sequence>
<dbReference type="OrthoDB" id="9156098at2"/>
<name>Q2SI98_HAHCH</name>
<dbReference type="PANTHER" id="PTHR38031:SF1">
    <property type="entry name" value="SULFUR CARRIER PROTEIN CYSO"/>
    <property type="match status" value="1"/>
</dbReference>
<proteinExistence type="predicted"/>
<dbReference type="Proteomes" id="UP000000238">
    <property type="component" value="Chromosome"/>
</dbReference>
<dbReference type="Pfam" id="PF02597">
    <property type="entry name" value="ThiS"/>
    <property type="match status" value="1"/>
</dbReference>
<keyword evidence="2" id="KW-1185">Reference proteome</keyword>
<dbReference type="CDD" id="cd17074">
    <property type="entry name" value="Ubl_CysO_like"/>
    <property type="match status" value="1"/>
</dbReference>
<dbReference type="AlphaFoldDB" id="Q2SI98"/>
<dbReference type="PANTHER" id="PTHR38031">
    <property type="entry name" value="SULFUR CARRIER PROTEIN SLR0821-RELATED"/>
    <property type="match status" value="1"/>
</dbReference>
<dbReference type="InterPro" id="IPR003749">
    <property type="entry name" value="ThiS/MoaD-like"/>
</dbReference>
<dbReference type="InterPro" id="IPR016155">
    <property type="entry name" value="Mopterin_synth/thiamin_S_b"/>
</dbReference>
<dbReference type="eggNOG" id="COG1977">
    <property type="taxonomic scope" value="Bacteria"/>
</dbReference>
<reference evidence="1 2" key="1">
    <citation type="journal article" date="2005" name="Nucleic Acids Res.">
        <title>Genomic blueprint of Hahella chejuensis, a marine microbe producing an algicidal agent.</title>
        <authorList>
            <person name="Jeong H."/>
            <person name="Yim J.H."/>
            <person name="Lee C."/>
            <person name="Choi S.-H."/>
            <person name="Park Y.K."/>
            <person name="Yoon S.H."/>
            <person name="Hur C.-G."/>
            <person name="Kang H.-Y."/>
            <person name="Kim D."/>
            <person name="Lee H.H."/>
            <person name="Park K.H."/>
            <person name="Park S.-H."/>
            <person name="Park H.-S."/>
            <person name="Lee H.K."/>
            <person name="Oh T.K."/>
            <person name="Kim J.F."/>
        </authorList>
    </citation>
    <scope>NUCLEOTIDE SEQUENCE [LARGE SCALE GENOMIC DNA]</scope>
    <source>
        <strain evidence="1 2">KCTC 2396</strain>
    </source>
</reference>
<dbReference type="RefSeq" id="WP_011396695.1">
    <property type="nucleotide sequence ID" value="NC_007645.1"/>
</dbReference>
<dbReference type="InterPro" id="IPR052045">
    <property type="entry name" value="Sulfur_Carrier/Prot_Modifier"/>
</dbReference>
<evidence type="ECO:0000313" key="2">
    <source>
        <dbReference type="Proteomes" id="UP000000238"/>
    </source>
</evidence>
<dbReference type="SUPFAM" id="SSF54285">
    <property type="entry name" value="MoaD/ThiS"/>
    <property type="match status" value="1"/>
</dbReference>
<organism evidence="1 2">
    <name type="scientific">Hahella chejuensis (strain KCTC 2396)</name>
    <dbReference type="NCBI Taxonomy" id="349521"/>
    <lineage>
        <taxon>Bacteria</taxon>
        <taxon>Pseudomonadati</taxon>
        <taxon>Pseudomonadota</taxon>
        <taxon>Gammaproteobacteria</taxon>
        <taxon>Oceanospirillales</taxon>
        <taxon>Hahellaceae</taxon>
        <taxon>Hahella</taxon>
    </lineage>
</organism>
<dbReference type="EMBL" id="CP000155">
    <property type="protein sequence ID" value="ABC29626.1"/>
    <property type="molecule type" value="Genomic_DNA"/>
</dbReference>
<gene>
    <name evidence="1" type="ordered locus">HCH_02849</name>
</gene>
<evidence type="ECO:0000313" key="1">
    <source>
        <dbReference type="EMBL" id="ABC29626.1"/>
    </source>
</evidence>